<dbReference type="Pfam" id="PF09313">
    <property type="entry name" value="TehB-like"/>
    <property type="match status" value="1"/>
</dbReference>
<protein>
    <submittedName>
        <fullName evidence="2">DUF1971 domain-containing protein</fullName>
    </submittedName>
</protein>
<dbReference type="InterPro" id="IPR015392">
    <property type="entry name" value="TehB/YeaR-like_dom"/>
</dbReference>
<evidence type="ECO:0000313" key="3">
    <source>
        <dbReference type="Proteomes" id="UP001606099"/>
    </source>
</evidence>
<dbReference type="EMBL" id="JBIGHZ010000001">
    <property type="protein sequence ID" value="MFG6446853.1"/>
    <property type="molecule type" value="Genomic_DNA"/>
</dbReference>
<accession>A0ABW7FRD7</accession>
<dbReference type="Gene3D" id="2.60.120.10">
    <property type="entry name" value="Jelly Rolls"/>
    <property type="match status" value="1"/>
</dbReference>
<dbReference type="SUPFAM" id="SSF51197">
    <property type="entry name" value="Clavaminate synthase-like"/>
    <property type="match status" value="1"/>
</dbReference>
<proteinExistence type="predicted"/>
<dbReference type="InterPro" id="IPR014710">
    <property type="entry name" value="RmlC-like_jellyroll"/>
</dbReference>
<evidence type="ECO:0000313" key="2">
    <source>
        <dbReference type="EMBL" id="MFG6446853.1"/>
    </source>
</evidence>
<gene>
    <name evidence="2" type="ORF">ACG0Z6_01210</name>
</gene>
<name>A0ABW7FRD7_9BURK</name>
<organism evidence="2 3">
    <name type="scientific">Roseateles rivi</name>
    <dbReference type="NCBI Taxonomy" id="3299028"/>
    <lineage>
        <taxon>Bacteria</taxon>
        <taxon>Pseudomonadati</taxon>
        <taxon>Pseudomonadota</taxon>
        <taxon>Betaproteobacteria</taxon>
        <taxon>Burkholderiales</taxon>
        <taxon>Sphaerotilaceae</taxon>
        <taxon>Roseateles</taxon>
    </lineage>
</organism>
<evidence type="ECO:0000259" key="1">
    <source>
        <dbReference type="Pfam" id="PF09313"/>
    </source>
</evidence>
<sequence length="114" mass="12774">MTPRPPHAPTLPAGLQAYRRTPEFTRDSLPAGLLRDHHTRAGTWALIHVLQGQLWYRVPGIAWQELLTPESAPGVIRPEELHSVAPEGEVRFYVEFLTQPEVGAQHERPSTGLL</sequence>
<comment type="caution">
    <text evidence="2">The sequence shown here is derived from an EMBL/GenBank/DDBJ whole genome shotgun (WGS) entry which is preliminary data.</text>
</comment>
<dbReference type="RefSeq" id="WP_394458047.1">
    <property type="nucleotide sequence ID" value="NZ_JBIGHZ010000001.1"/>
</dbReference>
<keyword evidence="3" id="KW-1185">Reference proteome</keyword>
<reference evidence="2 3" key="1">
    <citation type="submission" date="2024-08" db="EMBL/GenBank/DDBJ databases">
        <authorList>
            <person name="Lu H."/>
        </authorList>
    </citation>
    <scope>NUCLEOTIDE SEQUENCE [LARGE SCALE GENOMIC DNA]</scope>
    <source>
        <strain evidence="2 3">BYS180W</strain>
    </source>
</reference>
<feature type="domain" description="TehB/YeaR-like" evidence="1">
    <location>
        <begin position="19"/>
        <end position="94"/>
    </location>
</feature>
<dbReference type="Proteomes" id="UP001606099">
    <property type="component" value="Unassembled WGS sequence"/>
</dbReference>